<dbReference type="EMBL" id="LAZR01068654">
    <property type="protein sequence ID" value="KKK49232.1"/>
    <property type="molecule type" value="Genomic_DNA"/>
</dbReference>
<evidence type="ECO:0000313" key="1">
    <source>
        <dbReference type="EMBL" id="KKK49232.1"/>
    </source>
</evidence>
<sequence>ELATRPVSVLRDKAHLCGMSHKYINDIVRKHIPWDIVAELGKRVLV</sequence>
<feature type="non-terminal residue" evidence="1">
    <location>
        <position position="1"/>
    </location>
</feature>
<proteinExistence type="predicted"/>
<accession>A0A0F8VY05</accession>
<gene>
    <name evidence="1" type="ORF">LCGC14_3137150</name>
</gene>
<name>A0A0F8VY05_9ZZZZ</name>
<dbReference type="AlphaFoldDB" id="A0A0F8VY05"/>
<reference evidence="1" key="1">
    <citation type="journal article" date="2015" name="Nature">
        <title>Complex archaea that bridge the gap between prokaryotes and eukaryotes.</title>
        <authorList>
            <person name="Spang A."/>
            <person name="Saw J.H."/>
            <person name="Jorgensen S.L."/>
            <person name="Zaremba-Niedzwiedzka K."/>
            <person name="Martijn J."/>
            <person name="Lind A.E."/>
            <person name="van Eijk R."/>
            <person name="Schleper C."/>
            <person name="Guy L."/>
            <person name="Ettema T.J."/>
        </authorList>
    </citation>
    <scope>NUCLEOTIDE SEQUENCE</scope>
</reference>
<protein>
    <submittedName>
        <fullName evidence="1">Uncharacterized protein</fullName>
    </submittedName>
</protein>
<organism evidence="1">
    <name type="scientific">marine sediment metagenome</name>
    <dbReference type="NCBI Taxonomy" id="412755"/>
    <lineage>
        <taxon>unclassified sequences</taxon>
        <taxon>metagenomes</taxon>
        <taxon>ecological metagenomes</taxon>
    </lineage>
</organism>
<comment type="caution">
    <text evidence="1">The sequence shown here is derived from an EMBL/GenBank/DDBJ whole genome shotgun (WGS) entry which is preliminary data.</text>
</comment>